<dbReference type="VEuPathDB" id="VectorBase:ASTEI20_040228"/>
<name>A0A182YRB3_ANOST</name>
<evidence type="ECO:0000259" key="1">
    <source>
        <dbReference type="PROSITE" id="PS50158"/>
    </source>
</evidence>
<keyword evidence="3" id="KW-1185">Reference proteome</keyword>
<proteinExistence type="predicted"/>
<dbReference type="SUPFAM" id="SSF57756">
    <property type="entry name" value="Retrovirus zinc finger-like domains"/>
    <property type="match status" value="1"/>
</dbReference>
<dbReference type="GO" id="GO:0008270">
    <property type="term" value="F:zinc ion binding"/>
    <property type="evidence" value="ECO:0007669"/>
    <property type="project" value="InterPro"/>
</dbReference>
<dbReference type="VEuPathDB" id="VectorBase:ASTEI20_032435"/>
<protein>
    <recommendedName>
        <fullName evidence="1">CCHC-type domain-containing protein</fullName>
    </recommendedName>
</protein>
<dbReference type="VEuPathDB" id="VectorBase:ASTE009596"/>
<dbReference type="InterPro" id="IPR001878">
    <property type="entry name" value="Znf_CCHC"/>
</dbReference>
<dbReference type="InterPro" id="IPR036875">
    <property type="entry name" value="Znf_CCHC_sf"/>
</dbReference>
<feature type="domain" description="CCHC-type" evidence="1">
    <location>
        <begin position="252"/>
        <end position="267"/>
    </location>
</feature>
<dbReference type="Proteomes" id="UP000076408">
    <property type="component" value="Unassembled WGS sequence"/>
</dbReference>
<dbReference type="PROSITE" id="PS50158">
    <property type="entry name" value="ZF_CCHC"/>
    <property type="match status" value="3"/>
</dbReference>
<dbReference type="InterPro" id="IPR051714">
    <property type="entry name" value="Znf_CCHC_NABP"/>
</dbReference>
<dbReference type="GO" id="GO:0003676">
    <property type="term" value="F:nucleic acid binding"/>
    <property type="evidence" value="ECO:0007669"/>
    <property type="project" value="InterPro"/>
</dbReference>
<dbReference type="OMA" id="ESICEYI"/>
<organism evidence="2 3">
    <name type="scientific">Anopheles stephensi</name>
    <name type="common">Indo-Pakistan malaria mosquito</name>
    <dbReference type="NCBI Taxonomy" id="30069"/>
    <lineage>
        <taxon>Eukaryota</taxon>
        <taxon>Metazoa</taxon>
        <taxon>Ecdysozoa</taxon>
        <taxon>Arthropoda</taxon>
        <taxon>Hexapoda</taxon>
        <taxon>Insecta</taxon>
        <taxon>Pterygota</taxon>
        <taxon>Neoptera</taxon>
        <taxon>Endopterygota</taxon>
        <taxon>Diptera</taxon>
        <taxon>Nematocera</taxon>
        <taxon>Culicoidea</taxon>
        <taxon>Culicidae</taxon>
        <taxon>Anophelinae</taxon>
        <taxon>Anopheles</taxon>
    </lineage>
</organism>
<dbReference type="Pfam" id="PF00098">
    <property type="entry name" value="zf-CCHC"/>
    <property type="match status" value="2"/>
</dbReference>
<dbReference type="STRING" id="30069.A0A182YRB3"/>
<sequence>MSAQRTKKCRRRPLLFTADQQKPADIDQFLQPFVDELNFLIYTELERTDHGFRLRIYEGHHKYCTPLLKLNNFDIIKQIIVADQLHLIDLGITKRTIFEENARLLGWTELHKLVYAKRLLTGPAKLFISSANSMNSWKQLKDALAAEFSDETKSVDVHEAMRKTKKKCIDELYTEYVYAMQALAKKREVDEESICEYIVQGIDDDPRNKVCLIGASSLAELKIQLKKYQAMKSQLPNESFGKSSVAVKDITRKCYKCGKWGHLSNNCNTKDVVLKCYNCGLPGHEAKTCRNTARTKCYRCGQNGHKANECGRKPVPGVTSNLIVDGEEPT</sequence>
<dbReference type="Gene3D" id="4.10.60.10">
    <property type="entry name" value="Zinc finger, CCHC-type"/>
    <property type="match status" value="1"/>
</dbReference>
<dbReference type="SMART" id="SM00343">
    <property type="entry name" value="ZnF_C2HC"/>
    <property type="match status" value="3"/>
</dbReference>
<reference evidence="3" key="1">
    <citation type="journal article" date="2014" name="Genome Biol.">
        <title>Genome analysis of a major urban malaria vector mosquito, Anopheles stephensi.</title>
        <authorList>
            <person name="Jiang X."/>
            <person name="Peery A."/>
            <person name="Hall A.B."/>
            <person name="Sharma A."/>
            <person name="Chen X.G."/>
            <person name="Waterhouse R.M."/>
            <person name="Komissarov A."/>
            <person name="Riehle M.M."/>
            <person name="Shouche Y."/>
            <person name="Sharakhova M.V."/>
            <person name="Lawson D."/>
            <person name="Pakpour N."/>
            <person name="Arensburger P."/>
            <person name="Davidson V.L."/>
            <person name="Eiglmeier K."/>
            <person name="Emrich S."/>
            <person name="George P."/>
            <person name="Kennedy R.C."/>
            <person name="Mane S.P."/>
            <person name="Maslen G."/>
            <person name="Oringanje C."/>
            <person name="Qi Y."/>
            <person name="Settlage R."/>
            <person name="Tojo M."/>
            <person name="Tubio J.M."/>
            <person name="Unger M.F."/>
            <person name="Wang B."/>
            <person name="Vernick K.D."/>
            <person name="Ribeiro J.M."/>
            <person name="James A.A."/>
            <person name="Michel K."/>
            <person name="Riehle M.A."/>
            <person name="Luckhart S."/>
            <person name="Sharakhov I.V."/>
            <person name="Tu Z."/>
        </authorList>
    </citation>
    <scope>NUCLEOTIDE SEQUENCE [LARGE SCALE GENOMIC DNA]</scope>
    <source>
        <strain evidence="3">Indian</strain>
    </source>
</reference>
<accession>A0A182YRB3</accession>
<reference evidence="2" key="2">
    <citation type="submission" date="2020-05" db="UniProtKB">
        <authorList>
            <consortium name="EnsemblMetazoa"/>
        </authorList>
    </citation>
    <scope>IDENTIFICATION</scope>
    <source>
        <strain evidence="2">Indian</strain>
    </source>
</reference>
<dbReference type="PANTHER" id="PTHR23002">
    <property type="entry name" value="ZINC FINGER CCHC DOMAIN CONTAINING PROTEIN"/>
    <property type="match status" value="1"/>
</dbReference>
<dbReference type="EnsemblMetazoa" id="ASTEI10999-RA">
    <property type="protein sequence ID" value="ASTEI10999-PA"/>
    <property type="gene ID" value="ASTEI10999"/>
</dbReference>
<feature type="domain" description="CCHC-type" evidence="1">
    <location>
        <begin position="296"/>
        <end position="310"/>
    </location>
</feature>
<dbReference type="VEuPathDB" id="VectorBase:ASTEI10999"/>
<evidence type="ECO:0000313" key="3">
    <source>
        <dbReference type="Proteomes" id="UP000076408"/>
    </source>
</evidence>
<evidence type="ECO:0000313" key="2">
    <source>
        <dbReference type="EnsemblMetazoa" id="ASTEI10999-PA"/>
    </source>
</evidence>
<dbReference type="AlphaFoldDB" id="A0A182YRB3"/>
<feature type="domain" description="CCHC-type" evidence="1">
    <location>
        <begin position="275"/>
        <end position="291"/>
    </location>
</feature>